<reference evidence="1" key="2">
    <citation type="journal article" date="2015" name="Data Brief">
        <title>Shoot transcriptome of the giant reed, Arundo donax.</title>
        <authorList>
            <person name="Barrero R.A."/>
            <person name="Guerrero F.D."/>
            <person name="Moolhuijzen P."/>
            <person name="Goolsby J.A."/>
            <person name="Tidwell J."/>
            <person name="Bellgard S.E."/>
            <person name="Bellgard M.I."/>
        </authorList>
    </citation>
    <scope>NUCLEOTIDE SEQUENCE</scope>
    <source>
        <tissue evidence="1">Shoot tissue taken approximately 20 cm above the soil surface</tissue>
    </source>
</reference>
<dbReference type="AlphaFoldDB" id="A0A0A9EN81"/>
<organism evidence="1">
    <name type="scientific">Arundo donax</name>
    <name type="common">Giant reed</name>
    <name type="synonym">Donax arundinaceus</name>
    <dbReference type="NCBI Taxonomy" id="35708"/>
    <lineage>
        <taxon>Eukaryota</taxon>
        <taxon>Viridiplantae</taxon>
        <taxon>Streptophyta</taxon>
        <taxon>Embryophyta</taxon>
        <taxon>Tracheophyta</taxon>
        <taxon>Spermatophyta</taxon>
        <taxon>Magnoliopsida</taxon>
        <taxon>Liliopsida</taxon>
        <taxon>Poales</taxon>
        <taxon>Poaceae</taxon>
        <taxon>PACMAD clade</taxon>
        <taxon>Arundinoideae</taxon>
        <taxon>Arundineae</taxon>
        <taxon>Arundo</taxon>
    </lineage>
</organism>
<name>A0A0A9EN81_ARUDO</name>
<reference evidence="1" key="1">
    <citation type="submission" date="2014-09" db="EMBL/GenBank/DDBJ databases">
        <authorList>
            <person name="Magalhaes I.L.F."/>
            <person name="Oliveira U."/>
            <person name="Santos F.R."/>
            <person name="Vidigal T.H.D.A."/>
            <person name="Brescovit A.D."/>
            <person name="Santos A.J."/>
        </authorList>
    </citation>
    <scope>NUCLEOTIDE SEQUENCE</scope>
    <source>
        <tissue evidence="1">Shoot tissue taken approximately 20 cm above the soil surface</tissue>
    </source>
</reference>
<evidence type="ECO:0000313" key="1">
    <source>
        <dbReference type="EMBL" id="JAE00464.1"/>
    </source>
</evidence>
<protein>
    <submittedName>
        <fullName evidence="1">Uncharacterized protein</fullName>
    </submittedName>
</protein>
<sequence length="36" mass="3912">MAPMRQGRSFSVAKGGCGPPCFTILLKKVLILLFKC</sequence>
<proteinExistence type="predicted"/>
<dbReference type="EMBL" id="GBRH01197432">
    <property type="protein sequence ID" value="JAE00464.1"/>
    <property type="molecule type" value="Transcribed_RNA"/>
</dbReference>
<accession>A0A0A9EN81</accession>